<accession>A0AA41CKT4</accession>
<protein>
    <recommendedName>
        <fullName evidence="3">KTSC domain-containing protein</fullName>
    </recommendedName>
</protein>
<reference evidence="1" key="1">
    <citation type="submission" date="2020-11" db="EMBL/GenBank/DDBJ databases">
        <title>Enhanced detection system for hospital associated transmission using whole genome sequencing surveillance.</title>
        <authorList>
            <person name="Harrison L.H."/>
            <person name="Van Tyne D."/>
            <person name="Marsh J.W."/>
            <person name="Griffith M.P."/>
            <person name="Snyder D.J."/>
            <person name="Cooper V.S."/>
            <person name="Mustapha M."/>
        </authorList>
    </citation>
    <scope>NUCLEOTIDE SEQUENCE</scope>
    <source>
        <strain evidence="1">STEN00053</strain>
    </source>
</reference>
<proteinExistence type="predicted"/>
<sequence>MIYVQNVGFDANDLSSYEYVKNAKRVDVYLKTGKEFSFLYSTEEEMSQAFNKIKVDLIEAARDDTSGA</sequence>
<evidence type="ECO:0000313" key="1">
    <source>
        <dbReference type="EMBL" id="MBH1790521.1"/>
    </source>
</evidence>
<dbReference type="AlphaFoldDB" id="A0AA41CKT4"/>
<dbReference type="EMBL" id="JADUOV010000007">
    <property type="protein sequence ID" value="MBH1790521.1"/>
    <property type="molecule type" value="Genomic_DNA"/>
</dbReference>
<comment type="caution">
    <text evidence="1">The sequence shown here is derived from an EMBL/GenBank/DDBJ whole genome shotgun (WGS) entry which is preliminary data.</text>
</comment>
<name>A0AA41CKT4_STEMA</name>
<gene>
    <name evidence="1" type="ORF">I5V89_11620</name>
</gene>
<dbReference type="RefSeq" id="WP_049477359.1">
    <property type="nucleotide sequence ID" value="NZ_JANKBX010000002.1"/>
</dbReference>
<evidence type="ECO:0008006" key="3">
    <source>
        <dbReference type="Google" id="ProtNLM"/>
    </source>
</evidence>
<organism evidence="1 2">
    <name type="scientific">Stenotrophomonas maltophilia</name>
    <name type="common">Pseudomonas maltophilia</name>
    <name type="synonym">Xanthomonas maltophilia</name>
    <dbReference type="NCBI Taxonomy" id="40324"/>
    <lineage>
        <taxon>Bacteria</taxon>
        <taxon>Pseudomonadati</taxon>
        <taxon>Pseudomonadota</taxon>
        <taxon>Gammaproteobacteria</taxon>
        <taxon>Lysobacterales</taxon>
        <taxon>Lysobacteraceae</taxon>
        <taxon>Stenotrophomonas</taxon>
        <taxon>Stenotrophomonas maltophilia group</taxon>
    </lineage>
</organism>
<evidence type="ECO:0000313" key="2">
    <source>
        <dbReference type="Proteomes" id="UP000634179"/>
    </source>
</evidence>
<dbReference type="Proteomes" id="UP000634179">
    <property type="component" value="Unassembled WGS sequence"/>
</dbReference>